<keyword evidence="5" id="KW-1185">Reference proteome</keyword>
<dbReference type="Proteomes" id="UP000319516">
    <property type="component" value="Unassembled WGS sequence"/>
</dbReference>
<evidence type="ECO:0000256" key="1">
    <source>
        <dbReference type="ARBA" id="ARBA00002388"/>
    </source>
</evidence>
<dbReference type="RefSeq" id="WP_228393420.1">
    <property type="nucleotide sequence ID" value="NZ_BAAAIK010000010.1"/>
</dbReference>
<dbReference type="CDD" id="cd00317">
    <property type="entry name" value="cyclophilin"/>
    <property type="match status" value="1"/>
</dbReference>
<dbReference type="PROSITE" id="PS51257">
    <property type="entry name" value="PROKAR_LIPOPROTEIN"/>
    <property type="match status" value="1"/>
</dbReference>
<gene>
    <name evidence="4" type="ORF">FB467_2445</name>
</gene>
<evidence type="ECO:0000313" key="5">
    <source>
        <dbReference type="Proteomes" id="UP000319516"/>
    </source>
</evidence>
<dbReference type="GO" id="GO:0003755">
    <property type="term" value="F:peptidyl-prolyl cis-trans isomerase activity"/>
    <property type="evidence" value="ECO:0007669"/>
    <property type="project" value="UniProtKB-UniRule"/>
</dbReference>
<dbReference type="PRINTS" id="PR00153">
    <property type="entry name" value="CSAPPISMRASE"/>
</dbReference>
<dbReference type="PROSITE" id="PS50072">
    <property type="entry name" value="CSA_PPIASE_2"/>
    <property type="match status" value="1"/>
</dbReference>
<proteinExistence type="inferred from homology"/>
<keyword evidence="2 4" id="KW-0413">Isomerase</keyword>
<comment type="catalytic activity">
    <reaction evidence="2">
        <text>[protein]-peptidylproline (omega=180) = [protein]-peptidylproline (omega=0)</text>
        <dbReference type="Rhea" id="RHEA:16237"/>
        <dbReference type="Rhea" id="RHEA-COMP:10747"/>
        <dbReference type="Rhea" id="RHEA-COMP:10748"/>
        <dbReference type="ChEBI" id="CHEBI:83833"/>
        <dbReference type="ChEBI" id="CHEBI:83834"/>
        <dbReference type="EC" id="5.2.1.8"/>
    </reaction>
</comment>
<protein>
    <recommendedName>
        <fullName evidence="2">Peptidyl-prolyl cis-trans isomerase</fullName>
        <shortName evidence="2">PPIase</shortName>
        <ecNumber evidence="2">5.2.1.8</ecNumber>
    </recommendedName>
</protein>
<keyword evidence="2" id="KW-0697">Rotamase</keyword>
<comment type="function">
    <text evidence="1 2">PPIases accelerate the folding of proteins. It catalyzes the cis-trans isomerization of proline imidic peptide bonds in oligopeptides.</text>
</comment>
<comment type="similarity">
    <text evidence="2">Belongs to the cyclophilin-type PPIase family.</text>
</comment>
<dbReference type="Pfam" id="PF00160">
    <property type="entry name" value="Pro_isomerase"/>
    <property type="match status" value="1"/>
</dbReference>
<feature type="signal peptide" evidence="2">
    <location>
        <begin position="1"/>
        <end position="28"/>
    </location>
</feature>
<dbReference type="EMBL" id="VFOP01000001">
    <property type="protein sequence ID" value="TQL51303.1"/>
    <property type="molecule type" value="Genomic_DNA"/>
</dbReference>
<comment type="caution">
    <text evidence="4">The sequence shown here is derived from an EMBL/GenBank/DDBJ whole genome shotgun (WGS) entry which is preliminary data.</text>
</comment>
<feature type="chain" id="PRO_5039749218" description="Peptidyl-prolyl cis-trans isomerase" evidence="2">
    <location>
        <begin position="29"/>
        <end position="241"/>
    </location>
</feature>
<organism evidence="4 5">
    <name type="scientific">Ornithinicoccus hortensis</name>
    <dbReference type="NCBI Taxonomy" id="82346"/>
    <lineage>
        <taxon>Bacteria</taxon>
        <taxon>Bacillati</taxon>
        <taxon>Actinomycetota</taxon>
        <taxon>Actinomycetes</taxon>
        <taxon>Micrococcales</taxon>
        <taxon>Intrasporangiaceae</taxon>
        <taxon>Ornithinicoccus</taxon>
    </lineage>
</organism>
<dbReference type="InterPro" id="IPR029000">
    <property type="entry name" value="Cyclophilin-like_dom_sf"/>
</dbReference>
<dbReference type="InterPro" id="IPR002130">
    <property type="entry name" value="Cyclophilin-type_PPIase_dom"/>
</dbReference>
<reference evidence="4 5" key="1">
    <citation type="submission" date="2019-06" db="EMBL/GenBank/DDBJ databases">
        <title>Sequencing the genomes of 1000 actinobacteria strains.</title>
        <authorList>
            <person name="Klenk H.-P."/>
        </authorList>
    </citation>
    <scope>NUCLEOTIDE SEQUENCE [LARGE SCALE GENOMIC DNA]</scope>
    <source>
        <strain evidence="4 5">DSM 12335</strain>
    </source>
</reference>
<dbReference type="Gene3D" id="2.40.100.10">
    <property type="entry name" value="Cyclophilin-like"/>
    <property type="match status" value="1"/>
</dbReference>
<evidence type="ECO:0000313" key="4">
    <source>
        <dbReference type="EMBL" id="TQL51303.1"/>
    </source>
</evidence>
<dbReference type="EC" id="5.2.1.8" evidence="2"/>
<dbReference type="PANTHER" id="PTHR45625:SF3">
    <property type="entry name" value="PEPTIDYL-PROLYL CIS-TRANS ISOMERASE B-RELATED"/>
    <property type="match status" value="1"/>
</dbReference>
<feature type="domain" description="PPIase cyclophilin-type" evidence="3">
    <location>
        <begin position="74"/>
        <end position="233"/>
    </location>
</feature>
<evidence type="ECO:0000256" key="2">
    <source>
        <dbReference type="RuleBase" id="RU363019"/>
    </source>
</evidence>
<keyword evidence="2" id="KW-0732">Signal</keyword>
<sequence>MTLRPRRVMRVVAVAAIALLAGCASVDAEGGDETSDGQVSAPVVNTGECVDPPALPSTVPTFGTQQAPSATEGTVHGAVLHTSCGDIELELFGDKAPVTVASFDFLAGEGYWDASPCHRLTTAGIFVLQCGDPTGTGRGGPGYTFGLENAPEDGRYPRGTVAMARSNDPNSNGGQFFIVFDDTELPVAGGGYTIFGRVTSGMDVIDHIAEQGVDGGGADGLPVQPISILSVEITEEKAPDS</sequence>
<name>A0A542YT81_9MICO</name>
<accession>A0A542YT81</accession>
<dbReference type="InterPro" id="IPR044666">
    <property type="entry name" value="Cyclophilin_A-like"/>
</dbReference>
<evidence type="ECO:0000259" key="3">
    <source>
        <dbReference type="PROSITE" id="PS50072"/>
    </source>
</evidence>
<dbReference type="AlphaFoldDB" id="A0A542YT81"/>
<dbReference type="SUPFAM" id="SSF50891">
    <property type="entry name" value="Cyclophilin-like"/>
    <property type="match status" value="1"/>
</dbReference>
<dbReference type="PANTHER" id="PTHR45625">
    <property type="entry name" value="PEPTIDYL-PROLYL CIS-TRANS ISOMERASE-RELATED"/>
    <property type="match status" value="1"/>
</dbReference>